<evidence type="ECO:0000313" key="2">
    <source>
        <dbReference type="Proteomes" id="UP000008549"/>
    </source>
</evidence>
<dbReference type="HOGENOM" id="CLU_083118_0_0_1"/>
<name>A8X525_CAEBR</name>
<keyword evidence="2" id="KW-1185">Reference proteome</keyword>
<accession>A8X525</accession>
<dbReference type="AlphaFoldDB" id="A8X525"/>
<organism evidence="1 2">
    <name type="scientific">Caenorhabditis briggsae</name>
    <dbReference type="NCBI Taxonomy" id="6238"/>
    <lineage>
        <taxon>Eukaryota</taxon>
        <taxon>Metazoa</taxon>
        <taxon>Ecdysozoa</taxon>
        <taxon>Nematoda</taxon>
        <taxon>Chromadorea</taxon>
        <taxon>Rhabditida</taxon>
        <taxon>Rhabditina</taxon>
        <taxon>Rhabditomorpha</taxon>
        <taxon>Rhabditoidea</taxon>
        <taxon>Rhabditidae</taxon>
        <taxon>Peloderinae</taxon>
        <taxon>Caenorhabditis</taxon>
    </lineage>
</organism>
<evidence type="ECO:0000313" key="3">
    <source>
        <dbReference type="WormBase" id="CBG07292"/>
    </source>
</evidence>
<dbReference type="InParanoid" id="A8X525"/>
<proteinExistence type="predicted"/>
<dbReference type="EMBL" id="HE601041">
    <property type="protein sequence ID" value="CAP27735.1"/>
    <property type="molecule type" value="Genomic_DNA"/>
</dbReference>
<dbReference type="CTD" id="8587654"/>
<reference evidence="1 2" key="2">
    <citation type="journal article" date="2011" name="PLoS Genet.">
        <title>Caenorhabditis briggsae recombinant inbred line genotypes reveal inter-strain incompatibility and the evolution of recombination.</title>
        <authorList>
            <person name="Ross J.A."/>
            <person name="Koboldt D.C."/>
            <person name="Staisch J.E."/>
            <person name="Chamberlin H.M."/>
            <person name="Gupta B.P."/>
            <person name="Miller R.D."/>
            <person name="Baird S.E."/>
            <person name="Haag E.S."/>
        </authorList>
    </citation>
    <scope>NUCLEOTIDE SEQUENCE [LARGE SCALE GENOMIC DNA]</scope>
    <source>
        <strain evidence="1 2">AF16</strain>
    </source>
</reference>
<protein>
    <submittedName>
        <fullName evidence="1">Protein CBG07292</fullName>
    </submittedName>
</protein>
<dbReference type="RefSeq" id="XP_002645655.1">
    <property type="nucleotide sequence ID" value="XM_002645609.1"/>
</dbReference>
<dbReference type="PANTHER" id="PTHR38620">
    <property type="entry name" value="PROTEIN CBG07292-RELATED"/>
    <property type="match status" value="1"/>
</dbReference>
<dbReference type="WormBase" id="CBG07292">
    <property type="protein sequence ID" value="CBP43569"/>
    <property type="gene ID" value="WBGene00029385"/>
</dbReference>
<evidence type="ECO:0000313" key="1">
    <source>
        <dbReference type="EMBL" id="CAP27735.1"/>
    </source>
</evidence>
<dbReference type="Proteomes" id="UP000008549">
    <property type="component" value="Unassembled WGS sequence"/>
</dbReference>
<reference evidence="1 2" key="1">
    <citation type="journal article" date="2003" name="PLoS Biol.">
        <title>The genome sequence of Caenorhabditis briggsae: a platform for comparative genomics.</title>
        <authorList>
            <person name="Stein L.D."/>
            <person name="Bao Z."/>
            <person name="Blasiar D."/>
            <person name="Blumenthal T."/>
            <person name="Brent M.R."/>
            <person name="Chen N."/>
            <person name="Chinwalla A."/>
            <person name="Clarke L."/>
            <person name="Clee C."/>
            <person name="Coghlan A."/>
            <person name="Coulson A."/>
            <person name="D'Eustachio P."/>
            <person name="Fitch D.H."/>
            <person name="Fulton L.A."/>
            <person name="Fulton R.E."/>
            <person name="Griffiths-Jones S."/>
            <person name="Harris T.W."/>
            <person name="Hillier L.W."/>
            <person name="Kamath R."/>
            <person name="Kuwabara P.E."/>
            <person name="Mardis E.R."/>
            <person name="Marra M.A."/>
            <person name="Miner T.L."/>
            <person name="Minx P."/>
            <person name="Mullikin J.C."/>
            <person name="Plumb R.W."/>
            <person name="Rogers J."/>
            <person name="Schein J.E."/>
            <person name="Sohrmann M."/>
            <person name="Spieth J."/>
            <person name="Stajich J.E."/>
            <person name="Wei C."/>
            <person name="Willey D."/>
            <person name="Wilson R.K."/>
            <person name="Durbin R."/>
            <person name="Waterston R.H."/>
        </authorList>
    </citation>
    <scope>NUCLEOTIDE SEQUENCE [LARGE SCALE GENOMIC DNA]</scope>
    <source>
        <strain evidence="1 2">AF16</strain>
    </source>
</reference>
<sequence length="292" mass="33883">MYSVYDSDTISNMRTRSQFLETSSSSSDDTTEEVEKHTFLADVKNQSFVDPNETIRIEGHPDFYHSSYDTNGVADLPELLGCGPDDKAYMEREDQGVVIFPATDTDSLQTHEELKQQLFQWSPLPLETTLQLWAHCSFDVFDTLTLAAKLLEPQLLPSYVKSFFQANITGERFYQLNKKHEDIRRFHFAPMFDKIVDSKTLVDLYYKEKNKQTPDWTFEADKEWNEEEMMALEKRMAKSKIRIITNVPIVTTDIREPKKINLIHLLLLGFLLQCLRSSLELDEGKRSPETGF</sequence>
<dbReference type="PANTHER" id="PTHR38620:SF1">
    <property type="entry name" value="CUE DOMAIN-CONTAINING PROTEIN-RELATED"/>
    <property type="match status" value="1"/>
</dbReference>
<dbReference type="KEGG" id="cbr:CBG_07292"/>
<gene>
    <name evidence="1 3" type="ORF">CBG07292</name>
    <name evidence="1" type="ORF">CBG_07292</name>
</gene>
<dbReference type="GeneID" id="8587654"/>